<proteinExistence type="predicted"/>
<evidence type="ECO:0000313" key="3">
    <source>
        <dbReference type="Proteomes" id="UP001501747"/>
    </source>
</evidence>
<dbReference type="NCBIfam" id="NF038085">
    <property type="entry name" value="MSMEG_6728_fam"/>
    <property type="match status" value="1"/>
</dbReference>
<reference evidence="3" key="1">
    <citation type="journal article" date="2019" name="Int. J. Syst. Evol. Microbiol.">
        <title>The Global Catalogue of Microorganisms (GCM) 10K type strain sequencing project: providing services to taxonomists for standard genome sequencing and annotation.</title>
        <authorList>
            <consortium name="The Broad Institute Genomics Platform"/>
            <consortium name="The Broad Institute Genome Sequencing Center for Infectious Disease"/>
            <person name="Wu L."/>
            <person name="Ma J."/>
        </authorList>
    </citation>
    <scope>NUCLEOTIDE SEQUENCE [LARGE SCALE GENOMIC DNA]</scope>
    <source>
        <strain evidence="3">JCM 17342</strain>
    </source>
</reference>
<gene>
    <name evidence="2" type="ORF">GCM10022247_69060</name>
</gene>
<sequence length="297" mass="32917">MQTFLPYADFAASAQVLDDRRLGKQRVENVQVLRALVWPEYGWKHHPAVTMWRGFTRALVAYGVQVCREWTARGHSDSTAHSLLEFTGGVVPDQGELIDAGAVPPWLGDEAVHLSHRSALVRKDPEHYRRFFPDVPDDLPYTWPKPVFPRWPVRGHMSVEDATELLGVHQLTEAEREAVEDVRRGRSVELHSDRAGQIGLLAGLCTEGRTLWLLPGEPLAVETGEHPELPARTPGKRPSTARTAGPREVAATRDEWANDPEFLFHRGEVAAGPDVGLVVLDGVEAAPATKGPVLQLR</sequence>
<organism evidence="2 3">
    <name type="scientific">Allokutzneria multivorans</name>
    <dbReference type="NCBI Taxonomy" id="1142134"/>
    <lineage>
        <taxon>Bacteria</taxon>
        <taxon>Bacillati</taxon>
        <taxon>Actinomycetota</taxon>
        <taxon>Actinomycetes</taxon>
        <taxon>Pseudonocardiales</taxon>
        <taxon>Pseudonocardiaceae</taxon>
        <taxon>Allokutzneria</taxon>
    </lineage>
</organism>
<keyword evidence="3" id="KW-1185">Reference proteome</keyword>
<dbReference type="Pfam" id="PF03013">
    <property type="entry name" value="Pyr_excise"/>
    <property type="match status" value="1"/>
</dbReference>
<comment type="caution">
    <text evidence="2">The sequence shown here is derived from an EMBL/GenBank/DDBJ whole genome shotgun (WGS) entry which is preliminary data.</text>
</comment>
<evidence type="ECO:0000313" key="2">
    <source>
        <dbReference type="EMBL" id="GAA4034163.1"/>
    </source>
</evidence>
<feature type="region of interest" description="Disordered" evidence="1">
    <location>
        <begin position="223"/>
        <end position="248"/>
    </location>
</feature>
<evidence type="ECO:0000256" key="1">
    <source>
        <dbReference type="SAM" id="MobiDB-lite"/>
    </source>
</evidence>
<dbReference type="Proteomes" id="UP001501747">
    <property type="component" value="Unassembled WGS sequence"/>
</dbReference>
<protein>
    <recommendedName>
        <fullName evidence="4">Cytoplasmic protein</fullName>
    </recommendedName>
</protein>
<dbReference type="InterPro" id="IPR004260">
    <property type="entry name" value="Pyr-dimer_DNA_glycosylase"/>
</dbReference>
<accession>A0ABP7U0Q8</accession>
<name>A0ABP7U0Q8_9PSEU</name>
<dbReference type="EMBL" id="BAABAL010000026">
    <property type="protein sequence ID" value="GAA4034163.1"/>
    <property type="molecule type" value="Genomic_DNA"/>
</dbReference>
<evidence type="ECO:0008006" key="4">
    <source>
        <dbReference type="Google" id="ProtNLM"/>
    </source>
</evidence>